<keyword evidence="1" id="KW-1133">Transmembrane helix</keyword>
<comment type="caution">
    <text evidence="2">The sequence shown here is derived from an EMBL/GenBank/DDBJ whole genome shotgun (WGS) entry which is preliminary data.</text>
</comment>
<dbReference type="EMBL" id="PKGU01000007">
    <property type="protein sequence ID" value="PKZ13989.1"/>
    <property type="molecule type" value="Genomic_DNA"/>
</dbReference>
<feature type="transmembrane region" description="Helical" evidence="1">
    <location>
        <begin position="414"/>
        <end position="442"/>
    </location>
</feature>
<gene>
    <name evidence="2" type="ORF">CYJ32_07570</name>
</gene>
<keyword evidence="1" id="KW-0472">Membrane</keyword>
<keyword evidence="1" id="KW-0812">Transmembrane</keyword>
<feature type="transmembrane region" description="Helical" evidence="1">
    <location>
        <begin position="448"/>
        <end position="467"/>
    </location>
</feature>
<evidence type="ECO:0000313" key="3">
    <source>
        <dbReference type="Proteomes" id="UP000242263"/>
    </source>
</evidence>
<reference evidence="2 3" key="1">
    <citation type="submission" date="2017-12" db="EMBL/GenBank/DDBJ databases">
        <title>Phylogenetic diversity of female urinary microbiome.</title>
        <authorList>
            <person name="Thomas-White K."/>
            <person name="Wolfe A.J."/>
        </authorList>
    </citation>
    <scope>NUCLEOTIDE SEQUENCE [LARGE SCALE GENOMIC DNA]</scope>
    <source>
        <strain evidence="2 3">UMB0064</strain>
    </source>
</reference>
<evidence type="ECO:0000313" key="2">
    <source>
        <dbReference type="EMBL" id="PKZ13989.1"/>
    </source>
</evidence>
<protein>
    <submittedName>
        <fullName evidence="2">Uncharacterized protein</fullName>
    </submittedName>
</protein>
<organism evidence="2 3">
    <name type="scientific">Alloscardovia omnicolens</name>
    <dbReference type="NCBI Taxonomy" id="419015"/>
    <lineage>
        <taxon>Bacteria</taxon>
        <taxon>Bacillati</taxon>
        <taxon>Actinomycetota</taxon>
        <taxon>Actinomycetes</taxon>
        <taxon>Bifidobacteriales</taxon>
        <taxon>Bifidobacteriaceae</taxon>
        <taxon>Alloscardovia</taxon>
    </lineage>
</organism>
<name>A0A2I1M1M7_9BIFI</name>
<proteinExistence type="predicted"/>
<accession>A0A2I1M1M7</accession>
<sequence>MVGLMFEGAKVGVAVLPDTRGFASELNMKLRALQNIHDLKIPANFDPDTGELSAALNKYANKSFNITGNIKPNTKPLDAYLQKIKYERPDIKANVDVDDKKMREQMLRRTYKVKVDPISPTFRKQDQDAIAAAIERRNQRTRDLLNDQYNILHKSVPLYRNIEKATRDSNTSNNETVRLLNERLDALKSLRDAAHQVTPFGGDRKSFKDLNDYINRYEHVLQRAKSGRITYNFETDGYAKVLLNMETVAAKAKDLDDTKVRVKFWTDGADRITDELNKMRTRMINIPQDLMRQADQLAAKYRDVAEKVRKNPDFKYEANLDLDTTRAKEEFEHFKRKHNELEIDAEIESLGASAHLAYLTRPRTVNIFARVRDTNLGKILSGATYGATGLQGVVNQFDRLANVFDKLDRYVPRIATIGSILGSITAGGINLAGSISAIGVSLGVMSKGLLAAPALLGAFGSAMWLLWGSQQKGAYKFDWTTTELGGLRDKGLKSFWDGITPKLREMANQIAPTINEEFLGIATAYGKTAGSILDMVSASDKMGVLPKLLANTRQGVENLGTPLGTLTQAFLLLGDQTSAMFPRMVSWLNIPATAFKNWVSEAEKSGAVVRALNKVAEQGSYLKSIFFDFGKAMGRVFTDLSNGQNGLEQFANSVGKFKDVVYGVKFTETIKAWVDGAKQAQTGFRGAFSDAGTALYQTRNVIGSVFKDMGSISGGLLSTISQVLGANGSSIKSMSQGVAEGFKAMFDAVKANKSVLGDFFTMIGSLSRTFGTTLAASLKAAAPLLSVLAKAATAVADAVSKIPEPVLGMIGLWETFGKGGLSAFNMLKQGLAEHLVQLANYRLAMTQMNATEFAGGSMSDMLAAWGKQQLAMRGVSKGATEVAEATATAGLSMAQTGSQVGKTTGFFGKMKLAGSGLIASLGGLSGILTTGLVGAGIAAAGMAWSSYAQHTSEAKKATDEVVGSLGKLPSAVDAAKGLDSVGAKFRDNLLNGSAKSSTVFGWINDYQNGFKSQKENLKNLGISADEMGKSLQNVDEYRKMQQRLNKVVEDGTIITHAYGSTTGQAIVQKTEEAKAASVLLDTQKDNLNATLDQLEADAKMNGQSKVNVRSLYEQGASYAYLYAKTRSSQEQQEMLFQAQQKMVAWHDKQAQAFRNVDAAGVQYAQTLESLSTSVEAVKDRVSQGDGLWDNATNSLNYFSQAGRIAQQSLGGFAETSITYAKAMVDAGKSQDVVTKQMEDMRGKFIETAESMGLSSAQAQELATQYGLVPSDVTTWFKTEMEESKLQLMEYVNLISPLLGTQESIILTKAVTDGTITDMQTLDTIASASTRDRTMMISLFGDGGVIAGLQAVGLQAELSTDGKTLIVKGENEDALNKLKAVNGASVDPKTGYVYLNKDSWNAVKNTVDLWSPAPKWINVGLKAITGSDNLADFFAHRATGGLVTGSGTSTSDSIPTLLSNGEYVLKASAVKKLTATYGSSFLNRVNQTGSIPTAYARELQALVASSNNTANVANMKGTTIIVQHDDKAVVEAIDRTRTDVVDAITTSNVDSTFDSVFGVKRFNEAVYAAQDAHRAW</sequence>
<dbReference type="Proteomes" id="UP000242263">
    <property type="component" value="Unassembled WGS sequence"/>
</dbReference>
<evidence type="ECO:0000256" key="1">
    <source>
        <dbReference type="SAM" id="Phobius"/>
    </source>
</evidence>